<dbReference type="PRINTS" id="PR00598">
    <property type="entry name" value="HTHMARR"/>
</dbReference>
<dbReference type="InterPro" id="IPR036390">
    <property type="entry name" value="WH_DNA-bd_sf"/>
</dbReference>
<evidence type="ECO:0000259" key="1">
    <source>
        <dbReference type="PROSITE" id="PS50995"/>
    </source>
</evidence>
<dbReference type="SUPFAM" id="SSF46785">
    <property type="entry name" value="Winged helix' DNA-binding domain"/>
    <property type="match status" value="1"/>
</dbReference>
<dbReference type="Pfam" id="PF01047">
    <property type="entry name" value="MarR"/>
    <property type="match status" value="1"/>
</dbReference>
<dbReference type="Proteomes" id="UP001370299">
    <property type="component" value="Unassembled WGS sequence"/>
</dbReference>
<dbReference type="EMBL" id="JBBLYY010000023">
    <property type="protein sequence ID" value="MEK0170511.1"/>
    <property type="molecule type" value="Genomic_DNA"/>
</dbReference>
<sequence length="149" mass="15595">MTPAAPDDDAADLMAAFTAVVRANASLVNQLSARAGVHENALRALVLISDTGYSTPTEVAGYLGLTSGAVTNMIDRMSTAGLLERAPNPNDRRGSLLRLLPAGDDVVADYRQRYAAMLRAVDGTHGGELHEVLNDLATSLYEQAAAAGE</sequence>
<reference evidence="2 3" key="1">
    <citation type="submission" date="2024-03" db="EMBL/GenBank/DDBJ databases">
        <title>Whole genomes of four grape xylem sap localized bacterial endophytes.</title>
        <authorList>
            <person name="Kumar G."/>
            <person name="Savka M.A."/>
        </authorList>
    </citation>
    <scope>NUCLEOTIDE SEQUENCE [LARGE SCALE GENOMIC DNA]</scope>
    <source>
        <strain evidence="2 3">RIT_GXS8</strain>
    </source>
</reference>
<comment type="caution">
    <text evidence="2">The sequence shown here is derived from an EMBL/GenBank/DDBJ whole genome shotgun (WGS) entry which is preliminary data.</text>
</comment>
<dbReference type="PROSITE" id="PS50995">
    <property type="entry name" value="HTH_MARR_2"/>
    <property type="match status" value="1"/>
</dbReference>
<evidence type="ECO:0000313" key="2">
    <source>
        <dbReference type="EMBL" id="MEK0170511.1"/>
    </source>
</evidence>
<feature type="domain" description="HTH marR-type" evidence="1">
    <location>
        <begin position="10"/>
        <end position="142"/>
    </location>
</feature>
<dbReference type="SMART" id="SM00347">
    <property type="entry name" value="HTH_MARR"/>
    <property type="match status" value="1"/>
</dbReference>
<organism evidence="2 3">
    <name type="scientific">Curtobacterium citreum</name>
    <dbReference type="NCBI Taxonomy" id="2036"/>
    <lineage>
        <taxon>Bacteria</taxon>
        <taxon>Bacillati</taxon>
        <taxon>Actinomycetota</taxon>
        <taxon>Actinomycetes</taxon>
        <taxon>Micrococcales</taxon>
        <taxon>Microbacteriaceae</taxon>
        <taxon>Curtobacterium</taxon>
    </lineage>
</organism>
<evidence type="ECO:0000313" key="3">
    <source>
        <dbReference type="Proteomes" id="UP001370299"/>
    </source>
</evidence>
<dbReference type="InterPro" id="IPR000835">
    <property type="entry name" value="HTH_MarR-typ"/>
</dbReference>
<gene>
    <name evidence="2" type="ORF">WMN62_03415</name>
</gene>
<dbReference type="PANTHER" id="PTHR33164:SF57">
    <property type="entry name" value="MARR-FAMILY TRANSCRIPTIONAL REGULATOR"/>
    <property type="match status" value="1"/>
</dbReference>
<keyword evidence="3" id="KW-1185">Reference proteome</keyword>
<proteinExistence type="predicted"/>
<dbReference type="InterPro" id="IPR039422">
    <property type="entry name" value="MarR/SlyA-like"/>
</dbReference>
<name>A0ABU8Y8S2_9MICO</name>
<protein>
    <submittedName>
        <fullName evidence="2">MarR family winged helix-turn-helix transcriptional regulator</fullName>
    </submittedName>
</protein>
<accession>A0ABU8Y8S2</accession>
<dbReference type="InterPro" id="IPR036388">
    <property type="entry name" value="WH-like_DNA-bd_sf"/>
</dbReference>
<dbReference type="RefSeq" id="WP_340196584.1">
    <property type="nucleotide sequence ID" value="NZ_JBBKAP010000042.1"/>
</dbReference>
<dbReference type="PANTHER" id="PTHR33164">
    <property type="entry name" value="TRANSCRIPTIONAL REGULATOR, MARR FAMILY"/>
    <property type="match status" value="1"/>
</dbReference>
<dbReference type="Gene3D" id="1.10.10.10">
    <property type="entry name" value="Winged helix-like DNA-binding domain superfamily/Winged helix DNA-binding domain"/>
    <property type="match status" value="1"/>
</dbReference>